<evidence type="ECO:0000256" key="1">
    <source>
        <dbReference type="SAM" id="MobiDB-lite"/>
    </source>
</evidence>
<feature type="compositionally biased region" description="Polar residues" evidence="1">
    <location>
        <begin position="88"/>
        <end position="104"/>
    </location>
</feature>
<feature type="region of interest" description="Disordered" evidence="1">
    <location>
        <begin position="56"/>
        <end position="158"/>
    </location>
</feature>
<dbReference type="WBParaSite" id="ASIM_0000604701-mRNA-1">
    <property type="protein sequence ID" value="ASIM_0000604701-mRNA-1"/>
    <property type="gene ID" value="ASIM_0000604701"/>
</dbReference>
<name>A0A0M3JEK1_ANISI</name>
<reference evidence="2" key="1">
    <citation type="submission" date="2017-02" db="UniProtKB">
        <authorList>
            <consortium name="WormBaseParasite"/>
        </authorList>
    </citation>
    <scope>IDENTIFICATION</scope>
</reference>
<accession>A0A0M3JEK1</accession>
<proteinExistence type="predicted"/>
<feature type="compositionally biased region" description="Low complexity" evidence="1">
    <location>
        <begin position="106"/>
        <end position="158"/>
    </location>
</feature>
<dbReference type="AlphaFoldDB" id="A0A0M3JEK1"/>
<evidence type="ECO:0000313" key="2">
    <source>
        <dbReference type="WBParaSite" id="ASIM_0000604701-mRNA-1"/>
    </source>
</evidence>
<feature type="compositionally biased region" description="Low complexity" evidence="1">
    <location>
        <begin position="63"/>
        <end position="87"/>
    </location>
</feature>
<protein>
    <submittedName>
        <fullName evidence="2">Uncharacterized protein</fullName>
    </submittedName>
</protein>
<organism evidence="2">
    <name type="scientific">Anisakis simplex</name>
    <name type="common">Herring worm</name>
    <dbReference type="NCBI Taxonomy" id="6269"/>
    <lineage>
        <taxon>Eukaryota</taxon>
        <taxon>Metazoa</taxon>
        <taxon>Ecdysozoa</taxon>
        <taxon>Nematoda</taxon>
        <taxon>Chromadorea</taxon>
        <taxon>Rhabditida</taxon>
        <taxon>Spirurina</taxon>
        <taxon>Ascaridomorpha</taxon>
        <taxon>Ascaridoidea</taxon>
        <taxon>Anisakidae</taxon>
        <taxon>Anisakis</taxon>
        <taxon>Anisakis simplex complex</taxon>
    </lineage>
</organism>
<sequence length="170" mass="17693">LFFIVTLAGNTGISQIDSVQQSSTYAPKFPEPSQFPIPQQQLFDYQKEEKVILQPSSAIQQQTTTAGGVSSSYTTSTSQQSFPSPITLSQTQTAPLVSTTSTAGGVNVHPSSAAPPSSVSNMPPMPSAGTPPVSSSQPISSQPTNTQQQHQQNGSAGAVAQVSVVLILNF</sequence>